<reference evidence="1 2" key="1">
    <citation type="journal article" date="2010" name="Nature">
        <title>Genome sequencing and analysis of the model grass Brachypodium distachyon.</title>
        <authorList>
            <consortium name="International Brachypodium Initiative"/>
        </authorList>
    </citation>
    <scope>NUCLEOTIDE SEQUENCE [LARGE SCALE GENOMIC DNA]</scope>
    <source>
        <strain evidence="1 2">Bd21</strain>
    </source>
</reference>
<dbReference type="Proteomes" id="UP000008810">
    <property type="component" value="Chromosome 3"/>
</dbReference>
<dbReference type="InParanoid" id="A0A0Q3F145"/>
<evidence type="ECO:0000313" key="2">
    <source>
        <dbReference type="EnsemblPlants" id="KQJ93287"/>
    </source>
</evidence>
<evidence type="ECO:0000313" key="3">
    <source>
        <dbReference type="Proteomes" id="UP000008810"/>
    </source>
</evidence>
<dbReference type="EnsemblPlants" id="KQJ93287">
    <property type="protein sequence ID" value="KQJ93287"/>
    <property type="gene ID" value="BRADI_3g03645v3"/>
</dbReference>
<protein>
    <submittedName>
        <fullName evidence="1 2">Uncharacterized protein</fullName>
    </submittedName>
</protein>
<name>A0A0Q3F145_BRADI</name>
<dbReference type="Gramene" id="KQJ93287">
    <property type="protein sequence ID" value="KQJ93287"/>
    <property type="gene ID" value="BRADI_3g03645v3"/>
</dbReference>
<reference evidence="2" key="3">
    <citation type="submission" date="2018-08" db="UniProtKB">
        <authorList>
            <consortium name="EnsemblPlants"/>
        </authorList>
    </citation>
    <scope>IDENTIFICATION</scope>
    <source>
        <strain evidence="2">cv. Bd21</strain>
    </source>
</reference>
<organism evidence="1">
    <name type="scientific">Brachypodium distachyon</name>
    <name type="common">Purple false brome</name>
    <name type="synonym">Trachynia distachya</name>
    <dbReference type="NCBI Taxonomy" id="15368"/>
    <lineage>
        <taxon>Eukaryota</taxon>
        <taxon>Viridiplantae</taxon>
        <taxon>Streptophyta</taxon>
        <taxon>Embryophyta</taxon>
        <taxon>Tracheophyta</taxon>
        <taxon>Spermatophyta</taxon>
        <taxon>Magnoliopsida</taxon>
        <taxon>Liliopsida</taxon>
        <taxon>Poales</taxon>
        <taxon>Poaceae</taxon>
        <taxon>BOP clade</taxon>
        <taxon>Pooideae</taxon>
        <taxon>Stipodae</taxon>
        <taxon>Brachypodieae</taxon>
        <taxon>Brachypodium</taxon>
    </lineage>
</organism>
<gene>
    <name evidence="1" type="ORF">BRADI_3g03645v3</name>
</gene>
<accession>A0A0Q3F145</accession>
<evidence type="ECO:0000313" key="1">
    <source>
        <dbReference type="EMBL" id="KQJ93287.1"/>
    </source>
</evidence>
<proteinExistence type="predicted"/>
<sequence>MLCVLRREMRVVQRPGRRVRADVRQVPSVGVRELQAAGRPDLRLPVLRALLRQLHFHRLLSSSSAACAPGLIHLDAWSLFPSLVTVTCKQINFVFVHYFPIHIAQVFTCV</sequence>
<dbReference type="EMBL" id="CM000882">
    <property type="protein sequence ID" value="KQJ93287.1"/>
    <property type="molecule type" value="Genomic_DNA"/>
</dbReference>
<reference evidence="1" key="2">
    <citation type="submission" date="2017-06" db="EMBL/GenBank/DDBJ databases">
        <title>WGS assembly of Brachypodium distachyon.</title>
        <authorList>
            <consortium name="The International Brachypodium Initiative"/>
            <person name="Lucas S."/>
            <person name="Harmon-Smith M."/>
            <person name="Lail K."/>
            <person name="Tice H."/>
            <person name="Grimwood J."/>
            <person name="Bruce D."/>
            <person name="Barry K."/>
            <person name="Shu S."/>
            <person name="Lindquist E."/>
            <person name="Wang M."/>
            <person name="Pitluck S."/>
            <person name="Vogel J.P."/>
            <person name="Garvin D.F."/>
            <person name="Mockler T.C."/>
            <person name="Schmutz J."/>
            <person name="Rokhsar D."/>
            <person name="Bevan M.W."/>
        </authorList>
    </citation>
    <scope>NUCLEOTIDE SEQUENCE</scope>
    <source>
        <strain evidence="1">Bd21</strain>
    </source>
</reference>
<dbReference type="AlphaFoldDB" id="A0A0Q3F145"/>
<keyword evidence="3" id="KW-1185">Reference proteome</keyword>